<dbReference type="RefSeq" id="WP_013020229.1">
    <property type="nucleotide sequence ID" value="NC_013947.1"/>
</dbReference>
<dbReference type="GO" id="GO:0005576">
    <property type="term" value="C:extracellular region"/>
    <property type="evidence" value="ECO:0007669"/>
    <property type="project" value="UniProtKB-SubCell"/>
</dbReference>
<dbReference type="InterPro" id="IPR001343">
    <property type="entry name" value="Hemolysn_Ca-bd"/>
</dbReference>
<keyword evidence="2" id="KW-0964">Secreted</keyword>
<name>D3Q9W2_STANL</name>
<dbReference type="HOGENOM" id="CLU_457723_0_0_11"/>
<dbReference type="InterPro" id="IPR028208">
    <property type="entry name" value="Effector_pro_NleD-like"/>
</dbReference>
<protein>
    <submittedName>
        <fullName evidence="4">RTX toxins and related Ca2+-binding protein-like protein</fullName>
    </submittedName>
</protein>
<dbReference type="PRINTS" id="PR00313">
    <property type="entry name" value="CABNDNGRPT"/>
</dbReference>
<sequence length="717" mass="76175">MRQDEGDSSTVFAVIRVAARLWRLEADPADVHAAANGWRSLGGDVAEEGEKLNGSAQRVYGEWAGEGRTSYETHQKALSLTMVAADGHCETVAGALDAVGHALTQCDDKLRTSVETIIKAVPCTVADDIITFTPKDAEQQAKVLAATAEAKTLRAELDKQLAEHSAGLSSALTGWNALWNAIQPLNQPLDGPAGALTLPDGSVVVNTGTGNDNVKVTTDKKGNTVVKVNGVESKYPPEVSVIIRSGQGDDTIRTETKEKTGRDGQLTVLSGSGNDKLDMKGQKQEAYTGAGNDTVDAKKIDFGAIATAGGNDIVNTKDGRNFMVVTGEDRDLVNAKGSSNNVSTGLGDDRVFGGDGMERVYTGPAEAQGPNDPNEHWDEVHAGKGDDTIVGGSQTQEIYAGDGNDVVYGAAGNDYLDGQKGDDKLYGGQGLDVAYGLDGADLLHGGSEKDFLEGGQGNDMATGGSGNDAISGGGGDDRMAGDDGDDVFYGGKGHDVVAGGEGANTAHVQAEDAVVDARFNRVEISDNNDAFDIKGSDDFKDRVQADLDMMAASPTGQQMLDDMSKHDNPEIRDYDVRNGRAVPGDEGGEILYNPAHRLGPESTPATVLYHEMAHSYDFATGNWDEDRVWDPNHPDTEWDDVTPYNRVDDPAQVPVRNGERQAVGLEVDHDNNPATPPVIDDNHRIELTENGLRQELGRETRPRYGSTAQPTNLDAWR</sequence>
<feature type="compositionally biased region" description="Gly residues" evidence="3">
    <location>
        <begin position="463"/>
        <end position="474"/>
    </location>
</feature>
<evidence type="ECO:0000313" key="5">
    <source>
        <dbReference type="Proteomes" id="UP000000844"/>
    </source>
</evidence>
<dbReference type="Proteomes" id="UP000000844">
    <property type="component" value="Chromosome"/>
</dbReference>
<dbReference type="GO" id="GO:0005509">
    <property type="term" value="F:calcium ion binding"/>
    <property type="evidence" value="ECO:0007669"/>
    <property type="project" value="InterPro"/>
</dbReference>
<accession>D3Q9W2</accession>
<evidence type="ECO:0000256" key="2">
    <source>
        <dbReference type="ARBA" id="ARBA00022525"/>
    </source>
</evidence>
<dbReference type="SUPFAM" id="SSF51120">
    <property type="entry name" value="beta-Roll"/>
    <property type="match status" value="3"/>
</dbReference>
<dbReference type="PANTHER" id="PTHR38340:SF1">
    <property type="entry name" value="S-LAYER PROTEIN"/>
    <property type="match status" value="1"/>
</dbReference>
<dbReference type="EMBL" id="CP001778">
    <property type="protein sequence ID" value="ADD44658.1"/>
    <property type="molecule type" value="Genomic_DNA"/>
</dbReference>
<reference evidence="4 5" key="1">
    <citation type="journal article" date="2009" name="Stand. Genomic Sci.">
        <title>Complete genome sequence of Stackebrandtia nassauensis type strain (LLR-40K-21).</title>
        <authorList>
            <person name="Munk C."/>
            <person name="Lapidus A."/>
            <person name="Copeland A."/>
            <person name="Jando M."/>
            <person name="Mayilraj S."/>
            <person name="Glavina Del Rio T."/>
            <person name="Nolan M."/>
            <person name="Chen F."/>
            <person name="Lucas S."/>
            <person name="Tice H."/>
            <person name="Cheng J.F."/>
            <person name="Han C."/>
            <person name="Detter J.C."/>
            <person name="Bruce D."/>
            <person name="Goodwin L."/>
            <person name="Chain P."/>
            <person name="Pitluck S."/>
            <person name="Goker M."/>
            <person name="Ovchinikova G."/>
            <person name="Pati A."/>
            <person name="Ivanova N."/>
            <person name="Mavromatis K."/>
            <person name="Chen A."/>
            <person name="Palaniappan K."/>
            <person name="Land M."/>
            <person name="Hauser L."/>
            <person name="Chang Y.J."/>
            <person name="Jeffries C.D."/>
            <person name="Bristow J."/>
            <person name="Eisen J.A."/>
            <person name="Markowitz V."/>
            <person name="Hugenholtz P."/>
            <person name="Kyrpides N.C."/>
            <person name="Klenk H.P."/>
        </authorList>
    </citation>
    <scope>NUCLEOTIDE SEQUENCE [LARGE SCALE GENOMIC DNA]</scope>
    <source>
        <strain evidence="5">DSM 44728 / CIP 108903 / NRRL B-16338 / NBRC 102104 / LLR-40K-21</strain>
    </source>
</reference>
<dbReference type="PANTHER" id="PTHR38340">
    <property type="entry name" value="S-LAYER PROTEIN"/>
    <property type="match status" value="1"/>
</dbReference>
<keyword evidence="5" id="KW-1185">Reference proteome</keyword>
<feature type="region of interest" description="Disordered" evidence="3">
    <location>
        <begin position="455"/>
        <end position="475"/>
    </location>
</feature>
<evidence type="ECO:0000256" key="1">
    <source>
        <dbReference type="ARBA" id="ARBA00004613"/>
    </source>
</evidence>
<dbReference type="InterPro" id="IPR050557">
    <property type="entry name" value="RTX_toxin/Mannuronan_C5-epim"/>
</dbReference>
<dbReference type="Pfam" id="PF00353">
    <property type="entry name" value="HemolysinCabind"/>
    <property type="match status" value="5"/>
</dbReference>
<comment type="subcellular location">
    <subcellularLocation>
        <location evidence="1">Secreted</location>
    </subcellularLocation>
</comment>
<dbReference type="Gene3D" id="1.10.287.1060">
    <property type="entry name" value="ESAT-6-like"/>
    <property type="match status" value="1"/>
</dbReference>
<feature type="compositionally biased region" description="Polar residues" evidence="3">
    <location>
        <begin position="706"/>
        <end position="717"/>
    </location>
</feature>
<dbReference type="InterPro" id="IPR011049">
    <property type="entry name" value="Serralysin-like_metalloprot_C"/>
</dbReference>
<dbReference type="Gene3D" id="2.150.10.10">
    <property type="entry name" value="Serralysin-like metalloprotease, C-terminal"/>
    <property type="match status" value="2"/>
</dbReference>
<dbReference type="STRING" id="446470.Snas_5021"/>
<dbReference type="AlphaFoldDB" id="D3Q9W2"/>
<gene>
    <name evidence="4" type="ordered locus">Snas_5021</name>
</gene>
<evidence type="ECO:0000313" key="4">
    <source>
        <dbReference type="EMBL" id="ADD44658.1"/>
    </source>
</evidence>
<dbReference type="OrthoDB" id="5952792at2"/>
<evidence type="ECO:0000256" key="3">
    <source>
        <dbReference type="SAM" id="MobiDB-lite"/>
    </source>
</evidence>
<dbReference type="KEGG" id="sna:Snas_5021"/>
<feature type="compositionally biased region" description="Basic and acidic residues" evidence="3">
    <location>
        <begin position="373"/>
        <end position="384"/>
    </location>
</feature>
<feature type="region of interest" description="Disordered" evidence="3">
    <location>
        <begin position="364"/>
        <end position="384"/>
    </location>
</feature>
<organism evidence="4 5">
    <name type="scientific">Stackebrandtia nassauensis (strain DSM 44728 / CIP 108903 / NRRL B-16338 / NBRC 102104 / LLR-40K-21)</name>
    <dbReference type="NCBI Taxonomy" id="446470"/>
    <lineage>
        <taxon>Bacteria</taxon>
        <taxon>Bacillati</taxon>
        <taxon>Actinomycetota</taxon>
        <taxon>Actinomycetes</taxon>
        <taxon>Glycomycetales</taxon>
        <taxon>Glycomycetaceae</taxon>
        <taxon>Stackebrandtia</taxon>
    </lineage>
</organism>
<proteinExistence type="predicted"/>
<dbReference type="eggNOG" id="COG2931">
    <property type="taxonomic scope" value="Bacteria"/>
</dbReference>
<dbReference type="Pfam" id="PF14891">
    <property type="entry name" value="Peptidase_M91"/>
    <property type="match status" value="1"/>
</dbReference>
<feature type="region of interest" description="Disordered" evidence="3">
    <location>
        <begin position="689"/>
        <end position="717"/>
    </location>
</feature>